<keyword evidence="2" id="KW-1185">Reference proteome</keyword>
<evidence type="ECO:0000313" key="2">
    <source>
        <dbReference type="Proteomes" id="UP001165074"/>
    </source>
</evidence>
<comment type="caution">
    <text evidence="1">The sequence shown here is derived from an EMBL/GenBank/DDBJ whole genome shotgun (WGS) entry which is preliminary data.</text>
</comment>
<organism evidence="1 2">
    <name type="scientific">Actinoallomurus iriomotensis</name>
    <dbReference type="NCBI Taxonomy" id="478107"/>
    <lineage>
        <taxon>Bacteria</taxon>
        <taxon>Bacillati</taxon>
        <taxon>Actinomycetota</taxon>
        <taxon>Actinomycetes</taxon>
        <taxon>Streptosporangiales</taxon>
        <taxon>Thermomonosporaceae</taxon>
        <taxon>Actinoallomurus</taxon>
    </lineage>
</organism>
<dbReference type="Proteomes" id="UP001165074">
    <property type="component" value="Unassembled WGS sequence"/>
</dbReference>
<dbReference type="EMBL" id="BSTK01000002">
    <property type="protein sequence ID" value="GLY83361.1"/>
    <property type="molecule type" value="Genomic_DNA"/>
</dbReference>
<reference evidence="1" key="1">
    <citation type="submission" date="2023-03" db="EMBL/GenBank/DDBJ databases">
        <title>Actinoallomurus iriomotensis NBRC 103684.</title>
        <authorList>
            <person name="Ichikawa N."/>
            <person name="Sato H."/>
            <person name="Tonouchi N."/>
        </authorList>
    </citation>
    <scope>NUCLEOTIDE SEQUENCE</scope>
    <source>
        <strain evidence="1">NBRC 103684</strain>
    </source>
</reference>
<proteinExistence type="predicted"/>
<evidence type="ECO:0000313" key="1">
    <source>
        <dbReference type="EMBL" id="GLY83361.1"/>
    </source>
</evidence>
<dbReference type="AlphaFoldDB" id="A0A9W6VZ05"/>
<gene>
    <name evidence="1" type="ORF">Airi02_012910</name>
</gene>
<sequence>MINDNGAVRARLAEPDYQLLWPRALFKAEAARLLNARDLADWNDRCELLLEDAFVRGYEGGPLSEFRELSVGFPDGLRRAAGSRSTMLTAKQQFLRSLMDKADLLHEDTTHRRPYWRERKAGQRNVVVLSLEAVIREFVALAEEFEQIGYFEKRFGKDCVDDSYGNHPSELIEREIGVGDMWPPSLDRLVDDADLFFDLVELLHDFAARPQTRSLHSFAGCGWHHRGFEIESGRAVYRWRVNKILQRSDLGLRLAEDGDDTGRLVTVTDDARTELIHALTVRDDGEPADQVRHAIELFRARGADRHQKRSAVAALALVLEERRHNVLVEALAKSDRGALFDIANNFHIRHQDAKQKRDYDDFYIDWIFWLYLSTIELTNRIIDERHSS</sequence>
<accession>A0A9W6VZ05</accession>
<protein>
    <submittedName>
        <fullName evidence="1">Uncharacterized protein</fullName>
    </submittedName>
</protein>
<name>A0A9W6VZ05_9ACTN</name>